<sequence>MSEVDQTLRLGTFVTDDVVDFFCCAAILGDIRRHIGEIGSQPLIFGHLPHFPRMVCEFVCASTGYFWIDPGFFEARSPCIGYVGFGRPHRFGGSPLGYQLVSALLAFDLSEFGHELPVPLAVGQAALKNRCAELIFESTHAMLAFPPKFFTLLRRMLTTSFDRGSRRV</sequence>
<reference evidence="1 2" key="1">
    <citation type="journal article" date="2019" name="ACS Chem. Biol.">
        <title>Identification and Mobilization of a Cryptic Antibiotic Biosynthesis Gene Locus from a Human-Pathogenic Nocardia Isolate.</title>
        <authorList>
            <person name="Herisse M."/>
            <person name="Ishida K."/>
            <person name="Porter J.L."/>
            <person name="Howden B."/>
            <person name="Hertweck C."/>
            <person name="Stinear T.P."/>
            <person name="Pidot S.J."/>
        </authorList>
    </citation>
    <scope>NUCLEOTIDE SEQUENCE [LARGE SCALE GENOMIC DNA]</scope>
    <source>
        <strain evidence="1 2">AUSMDU00012717</strain>
    </source>
</reference>
<evidence type="ECO:0000313" key="1">
    <source>
        <dbReference type="EMBL" id="QIS08802.1"/>
    </source>
</evidence>
<dbReference type="EMBL" id="CP046172">
    <property type="protein sequence ID" value="QIS08802.1"/>
    <property type="molecule type" value="Genomic_DNA"/>
</dbReference>
<name>A0A6G9Y6H3_9NOCA</name>
<dbReference type="RefSeq" id="WP_167471992.1">
    <property type="nucleotide sequence ID" value="NZ_CP046172.1"/>
</dbReference>
<gene>
    <name evidence="1" type="ORF">F5544_04440</name>
</gene>
<keyword evidence="2" id="KW-1185">Reference proteome</keyword>
<proteinExistence type="predicted"/>
<dbReference type="Proteomes" id="UP000503540">
    <property type="component" value="Chromosome"/>
</dbReference>
<protein>
    <submittedName>
        <fullName evidence="1">Uncharacterized protein</fullName>
    </submittedName>
</protein>
<evidence type="ECO:0000313" key="2">
    <source>
        <dbReference type="Proteomes" id="UP000503540"/>
    </source>
</evidence>
<accession>A0A6G9Y6H3</accession>
<dbReference type="AlphaFoldDB" id="A0A6G9Y6H3"/>
<organism evidence="1 2">
    <name type="scientific">Nocardia arthritidis</name>
    <dbReference type="NCBI Taxonomy" id="228602"/>
    <lineage>
        <taxon>Bacteria</taxon>
        <taxon>Bacillati</taxon>
        <taxon>Actinomycetota</taxon>
        <taxon>Actinomycetes</taxon>
        <taxon>Mycobacteriales</taxon>
        <taxon>Nocardiaceae</taxon>
        <taxon>Nocardia</taxon>
    </lineage>
</organism>
<dbReference type="KEGG" id="nah:F5544_04440"/>